<dbReference type="Proteomes" id="UP000594261">
    <property type="component" value="Chromosome 4"/>
</dbReference>
<protein>
    <submittedName>
        <fullName evidence="1">Uncharacterized protein</fullName>
    </submittedName>
</protein>
<reference evidence="1 2" key="1">
    <citation type="journal article" date="2016" name="G3 (Bethesda)">
        <title>First Draft Assembly and Annotation of the Genome of a California Endemic Oak Quercus lobata Nee (Fagaceae).</title>
        <authorList>
            <person name="Sork V.L."/>
            <person name="Fitz-Gibbon S.T."/>
            <person name="Puiu D."/>
            <person name="Crepeau M."/>
            <person name="Gugger P.F."/>
            <person name="Sherman R."/>
            <person name="Stevens K."/>
            <person name="Langley C.H."/>
            <person name="Pellegrini M."/>
            <person name="Salzberg S.L."/>
        </authorList>
    </citation>
    <scope>NUCLEOTIDE SEQUENCE [LARGE SCALE GENOMIC DNA]</scope>
    <source>
        <strain evidence="1 2">cv. SW786</strain>
    </source>
</reference>
<dbReference type="InParanoid" id="A0A7N2LHG8"/>
<organism evidence="1 2">
    <name type="scientific">Quercus lobata</name>
    <name type="common">Valley oak</name>
    <dbReference type="NCBI Taxonomy" id="97700"/>
    <lineage>
        <taxon>Eukaryota</taxon>
        <taxon>Viridiplantae</taxon>
        <taxon>Streptophyta</taxon>
        <taxon>Embryophyta</taxon>
        <taxon>Tracheophyta</taxon>
        <taxon>Spermatophyta</taxon>
        <taxon>Magnoliopsida</taxon>
        <taxon>eudicotyledons</taxon>
        <taxon>Gunneridae</taxon>
        <taxon>Pentapetalae</taxon>
        <taxon>rosids</taxon>
        <taxon>fabids</taxon>
        <taxon>Fagales</taxon>
        <taxon>Fagaceae</taxon>
        <taxon>Quercus</taxon>
    </lineage>
</organism>
<dbReference type="Gramene" id="QL04p070934:mrna">
    <property type="protein sequence ID" value="QL04p070934:mrna"/>
    <property type="gene ID" value="QL04p070934"/>
</dbReference>
<evidence type="ECO:0000313" key="2">
    <source>
        <dbReference type="Proteomes" id="UP000594261"/>
    </source>
</evidence>
<proteinExistence type="predicted"/>
<dbReference type="EnsemblPlants" id="QL04p070934:mrna">
    <property type="protein sequence ID" value="QL04p070934:mrna"/>
    <property type="gene ID" value="QL04p070934"/>
</dbReference>
<sequence>MYNANFDVLIFSSTGLVIQDYCGNVIAALSQNILQPHSVDLVEALVASKIMLFKSVALDMYKGTATSLLEEQFYLQILMYG</sequence>
<dbReference type="AlphaFoldDB" id="A0A7N2LHG8"/>
<reference evidence="1" key="2">
    <citation type="submission" date="2021-01" db="UniProtKB">
        <authorList>
            <consortium name="EnsemblPlants"/>
        </authorList>
    </citation>
    <scope>IDENTIFICATION</scope>
</reference>
<keyword evidence="2" id="KW-1185">Reference proteome</keyword>
<name>A0A7N2LHG8_QUELO</name>
<evidence type="ECO:0000313" key="1">
    <source>
        <dbReference type="EnsemblPlants" id="QL04p070934:mrna"/>
    </source>
</evidence>
<accession>A0A7N2LHG8</accession>
<dbReference type="EMBL" id="LRBV02000004">
    <property type="status" value="NOT_ANNOTATED_CDS"/>
    <property type="molecule type" value="Genomic_DNA"/>
</dbReference>